<comment type="caution">
    <text evidence="1">The sequence shown here is derived from an EMBL/GenBank/DDBJ whole genome shotgun (WGS) entry which is preliminary data.</text>
</comment>
<evidence type="ECO:0000313" key="1">
    <source>
        <dbReference type="EMBL" id="TCC52475.1"/>
    </source>
</evidence>
<name>A0A4R0KAY8_9ACTN</name>
<dbReference type="SUPFAM" id="SSF53756">
    <property type="entry name" value="UDP-Glycosyltransferase/glycogen phosphorylase"/>
    <property type="match status" value="1"/>
</dbReference>
<keyword evidence="1" id="KW-0167">Capsid protein</keyword>
<dbReference type="AlphaFoldDB" id="A0A4R0KAY8"/>
<accession>A0A4R0KAY8</accession>
<dbReference type="EMBL" id="SJKD01000001">
    <property type="protein sequence ID" value="TCC52475.1"/>
    <property type="molecule type" value="Genomic_DNA"/>
</dbReference>
<keyword evidence="1" id="KW-0946">Virion</keyword>
<reference evidence="1 2" key="1">
    <citation type="submission" date="2019-02" db="EMBL/GenBank/DDBJ databases">
        <title>Kribbella capetownensis sp. nov. and Kribbella speibonae sp. nov., isolated from soil.</title>
        <authorList>
            <person name="Curtis S.M."/>
            <person name="Norton I."/>
            <person name="Everest G.J."/>
            <person name="Meyers P.R."/>
        </authorList>
    </citation>
    <scope>NUCLEOTIDE SEQUENCE [LARGE SCALE GENOMIC DNA]</scope>
    <source>
        <strain evidence="1 2">YM53</strain>
    </source>
</reference>
<dbReference type="Gene3D" id="3.40.50.11190">
    <property type="match status" value="1"/>
</dbReference>
<gene>
    <name evidence="1" type="ORF">E0H75_01505</name>
</gene>
<sequence>MVQSNRYGRGVERVGVRCDVGPGRGIGHVMRTLALAEELLSRGIEVLFVCDAHTVPWAAGQIAGRGISVEPAVWTPAEHLELFERLQLDAVVFDCYDLDAAVYASVRTTGRPTLAIVDGDLRGAEADILVDQNLAAELDRPALPANSTRLAGLEYVMIRDEILALRPADPPAPPLTVVPKVFAFFGGTDAFGAGPHVVQALAVSGAPFEATVVAPAPELAAQIAAVELRPQQRVDVIGPTDRLAVAVLDADLTISASGTSTWELLCLGATAGLVCVVDNQVMGYERAIATGTAAGLGVLSDLKTDPSAAAAVLKRLLTDPSERARLAAAGWRLVDGKGRTRVADAFLALT</sequence>
<evidence type="ECO:0000313" key="2">
    <source>
        <dbReference type="Proteomes" id="UP000293342"/>
    </source>
</evidence>
<keyword evidence="2" id="KW-1185">Reference proteome</keyword>
<dbReference type="Gene3D" id="3.40.50.2000">
    <property type="entry name" value="Glycogen Phosphorylase B"/>
    <property type="match status" value="1"/>
</dbReference>
<dbReference type="OrthoDB" id="9805604at2"/>
<dbReference type="Proteomes" id="UP000293342">
    <property type="component" value="Unassembled WGS sequence"/>
</dbReference>
<protein>
    <submittedName>
        <fullName evidence="1">Spore coat protein</fullName>
    </submittedName>
</protein>
<proteinExistence type="predicted"/>
<organism evidence="1 2">
    <name type="scientific">Kribbella capetownensis</name>
    <dbReference type="NCBI Taxonomy" id="1572659"/>
    <lineage>
        <taxon>Bacteria</taxon>
        <taxon>Bacillati</taxon>
        <taxon>Actinomycetota</taxon>
        <taxon>Actinomycetes</taxon>
        <taxon>Propionibacteriales</taxon>
        <taxon>Kribbellaceae</taxon>
        <taxon>Kribbella</taxon>
    </lineage>
</organism>